<dbReference type="KEGG" id="ppul:RO07_07735"/>
<keyword evidence="3" id="KW-1185">Reference proteome</keyword>
<reference evidence="1" key="2">
    <citation type="submission" date="2016-11" db="EMBL/GenBank/DDBJ databases">
        <title>Complete Genome Sequencing of Pandoraea pulmonicola DSM 16583.</title>
        <authorList>
            <person name="Chan K.-G."/>
        </authorList>
    </citation>
    <scope>NUCLEOTIDE SEQUENCE</scope>
    <source>
        <strain evidence="1">DSM 16583</strain>
    </source>
</reference>
<organism evidence="2 4">
    <name type="scientific">Pandoraea pulmonicola</name>
    <dbReference type="NCBI Taxonomy" id="93221"/>
    <lineage>
        <taxon>Bacteria</taxon>
        <taxon>Pseudomonadati</taxon>
        <taxon>Pseudomonadota</taxon>
        <taxon>Betaproteobacteria</taxon>
        <taxon>Burkholderiales</taxon>
        <taxon>Burkholderiaceae</taxon>
        <taxon>Pandoraea</taxon>
    </lineage>
</organism>
<name>A0AAJ4ZDD5_PANPU</name>
<accession>A0AAJ4ZDD5</accession>
<protein>
    <submittedName>
        <fullName evidence="2">Phage terminase, small subunit</fullName>
    </submittedName>
</protein>
<dbReference type="Proteomes" id="UP000035086">
    <property type="component" value="Chromosome"/>
</dbReference>
<reference evidence="2 4" key="3">
    <citation type="submission" date="2018-06" db="EMBL/GenBank/DDBJ databases">
        <authorList>
            <consortium name="Pathogen Informatics"/>
            <person name="Doyle S."/>
        </authorList>
    </citation>
    <scope>NUCLEOTIDE SEQUENCE [LARGE SCALE GENOMIC DNA]</scope>
    <source>
        <strain evidence="2 4">NCTC13159</strain>
    </source>
</reference>
<reference evidence="3" key="1">
    <citation type="submission" date="2014-12" db="EMBL/GenBank/DDBJ databases">
        <title>Complete Genome Sequencing of Pandoraea pulmonicola DSM 16583.</title>
        <authorList>
            <person name="Chan K.-G."/>
        </authorList>
    </citation>
    <scope>NUCLEOTIDE SEQUENCE [LARGE SCALE GENOMIC DNA]</scope>
    <source>
        <strain evidence="3">DSM 16583</strain>
    </source>
</reference>
<evidence type="ECO:0000313" key="3">
    <source>
        <dbReference type="Proteomes" id="UP000035086"/>
    </source>
</evidence>
<gene>
    <name evidence="2" type="ORF">NCTC13159_02716</name>
    <name evidence="1" type="ORF">RO07_07735</name>
</gene>
<proteinExistence type="predicted"/>
<dbReference type="AlphaFoldDB" id="A0AAJ4ZDD5"/>
<sequence length="138" mass="14928">MPNPGKPRALKLLTGSRRANDSGPGVDLPLIQEYPAPPEWLPNAFAVKEWHRVVPLLMNVGLLTEASLTAVGHMCALHGRILQEYAAGMTPTASLLSLLRNYQNDFGLTAMGQQKIGMLGEAKGGNKFANNGQKPKRK</sequence>
<evidence type="ECO:0000313" key="2">
    <source>
        <dbReference type="EMBL" id="SUA91225.1"/>
    </source>
</evidence>
<dbReference type="EMBL" id="CP010310">
    <property type="protein sequence ID" value="AJC20390.1"/>
    <property type="molecule type" value="Genomic_DNA"/>
</dbReference>
<dbReference type="EMBL" id="UGSJ01000001">
    <property type="protein sequence ID" value="SUA91225.1"/>
    <property type="molecule type" value="Genomic_DNA"/>
</dbReference>
<evidence type="ECO:0000313" key="1">
    <source>
        <dbReference type="EMBL" id="AJC20390.1"/>
    </source>
</evidence>
<dbReference type="Proteomes" id="UP000254589">
    <property type="component" value="Unassembled WGS sequence"/>
</dbReference>
<evidence type="ECO:0000313" key="4">
    <source>
        <dbReference type="Proteomes" id="UP000254589"/>
    </source>
</evidence>